<dbReference type="Gene3D" id="3.20.20.30">
    <property type="entry name" value="Luciferase-like domain"/>
    <property type="match status" value="1"/>
</dbReference>
<evidence type="ECO:0000313" key="7">
    <source>
        <dbReference type="Proteomes" id="UP001331936"/>
    </source>
</evidence>
<evidence type="ECO:0000256" key="2">
    <source>
        <dbReference type="ARBA" id="ARBA00022643"/>
    </source>
</evidence>
<keyword evidence="2" id="KW-0288">FMN</keyword>
<keyword evidence="1" id="KW-0285">Flavoprotein</keyword>
<reference evidence="6 7" key="1">
    <citation type="submission" date="2023-08" db="EMBL/GenBank/DDBJ databases">
        <authorList>
            <person name="Girao M."/>
            <person name="Carvalho M.F."/>
        </authorList>
    </citation>
    <scope>NUCLEOTIDE SEQUENCE [LARGE SCALE GENOMIC DNA]</scope>
    <source>
        <strain evidence="6 7">CC-R104</strain>
    </source>
</reference>
<evidence type="ECO:0000313" key="6">
    <source>
        <dbReference type="EMBL" id="MEE2034836.1"/>
    </source>
</evidence>
<keyword evidence="4" id="KW-0503">Monooxygenase</keyword>
<dbReference type="Proteomes" id="UP001331936">
    <property type="component" value="Unassembled WGS sequence"/>
</dbReference>
<feature type="domain" description="Luciferase-like" evidence="5">
    <location>
        <begin position="1"/>
        <end position="202"/>
    </location>
</feature>
<gene>
    <name evidence="6" type="ORF">Q8814_22435</name>
</gene>
<dbReference type="Pfam" id="PF00296">
    <property type="entry name" value="Bac_luciferase"/>
    <property type="match status" value="1"/>
</dbReference>
<keyword evidence="3" id="KW-0560">Oxidoreductase</keyword>
<proteinExistence type="predicted"/>
<comment type="caution">
    <text evidence="6">The sequence shown here is derived from an EMBL/GenBank/DDBJ whole genome shotgun (WGS) entry which is preliminary data.</text>
</comment>
<dbReference type="PANTHER" id="PTHR42847:SF4">
    <property type="entry name" value="ALKANESULFONATE MONOOXYGENASE-RELATED"/>
    <property type="match status" value="1"/>
</dbReference>
<keyword evidence="7" id="KW-1185">Reference proteome</keyword>
<evidence type="ECO:0000256" key="1">
    <source>
        <dbReference type="ARBA" id="ARBA00022630"/>
    </source>
</evidence>
<dbReference type="InterPro" id="IPR036661">
    <property type="entry name" value="Luciferase-like_sf"/>
</dbReference>
<accession>A0ABU7JXU2</accession>
<sequence length="299" mass="32424">MQFGVFVPQFRLGVEDMKARAVAADEAGFDSFWLMDHLYSPGGRPTDSLESWTLLTALAGATSTIRLGHLVGCSPLRHPALLAKMAATVDHLSGGRLDLGLGWGSVEDEFERFGVAVGSRRERAEALGETIEIFRLMCTGEPFDYDGKHFRLSGAYGLPVPVQERIPVHIGGGGRTLTMPLVAQHADWWNCVGGARDRLEELATLRGAARISAQYAVGFAEDATDIPEVSAATARRMPESGWGAPLVGTAAELVEQLHAEYRRGVELAVLRFHDFADPATLERFGRDVIAPMRALTVVP</sequence>
<dbReference type="EMBL" id="JAUZMZ010000190">
    <property type="protein sequence ID" value="MEE2034836.1"/>
    <property type="molecule type" value="Genomic_DNA"/>
</dbReference>
<dbReference type="InterPro" id="IPR011251">
    <property type="entry name" value="Luciferase-like_dom"/>
</dbReference>
<evidence type="ECO:0000256" key="3">
    <source>
        <dbReference type="ARBA" id="ARBA00023002"/>
    </source>
</evidence>
<name>A0ABU7JXU2_9NOCA</name>
<dbReference type="InterPro" id="IPR050172">
    <property type="entry name" value="SsuD_RutA_monooxygenase"/>
</dbReference>
<dbReference type="SUPFAM" id="SSF51679">
    <property type="entry name" value="Bacterial luciferase-like"/>
    <property type="match status" value="1"/>
</dbReference>
<dbReference type="RefSeq" id="WP_330154190.1">
    <property type="nucleotide sequence ID" value="NZ_JAUZMZ010000190.1"/>
</dbReference>
<evidence type="ECO:0000256" key="4">
    <source>
        <dbReference type="ARBA" id="ARBA00023033"/>
    </source>
</evidence>
<protein>
    <submittedName>
        <fullName evidence="6">LLM class flavin-dependent oxidoreductase</fullName>
    </submittedName>
</protein>
<dbReference type="PANTHER" id="PTHR42847">
    <property type="entry name" value="ALKANESULFONATE MONOOXYGENASE"/>
    <property type="match status" value="1"/>
</dbReference>
<organism evidence="6 7">
    <name type="scientific">Rhodococcus chondri</name>
    <dbReference type="NCBI Taxonomy" id="3065941"/>
    <lineage>
        <taxon>Bacteria</taxon>
        <taxon>Bacillati</taxon>
        <taxon>Actinomycetota</taxon>
        <taxon>Actinomycetes</taxon>
        <taxon>Mycobacteriales</taxon>
        <taxon>Nocardiaceae</taxon>
        <taxon>Rhodococcus</taxon>
    </lineage>
</organism>
<evidence type="ECO:0000259" key="5">
    <source>
        <dbReference type="Pfam" id="PF00296"/>
    </source>
</evidence>